<evidence type="ECO:0000313" key="2">
    <source>
        <dbReference type="Proteomes" id="UP000248557"/>
    </source>
</evidence>
<dbReference type="SUPFAM" id="SSF53756">
    <property type="entry name" value="UDP-Glycosyltransferase/glycogen phosphorylase"/>
    <property type="match status" value="1"/>
</dbReference>
<name>A0A328Q6B8_9EURY</name>
<sequence>MNIALVAETAPAKTLIPIIEKLDDDEIISLTHDTGAMELLSPYSVDIKAIGESRKNTSVKRSNFTIGRLVLQDTYKTYKALKNSDTDLVITCGNSGDVRKGILAAKKLDIPVLHMEQDIYNPIEMIAYANLITVPNNVAQKNLKKMYGIKNTFNIRGYPQAEYVNRMELESKEEIYEKYGVDDFYVLFLGGDTRATDIPDIISEIQKLDKTILIVPYRFDVKYISKLITRRNVYVIDGFVDLLSLMKASQGVIYCAGMGVTIEVGALSIPAIKLLGFHRQHASNDLARKLGITVVSEYDIASSIDSMKQPNGERLVKNGYKASLKVAELIHEMKIFTKDPGGLSSMKKIWNQRKKYR</sequence>
<dbReference type="Gene3D" id="3.40.50.2000">
    <property type="entry name" value="Glycogen Phosphorylase B"/>
    <property type="match status" value="2"/>
</dbReference>
<proteinExistence type="predicted"/>
<dbReference type="GeneID" id="3856041"/>
<accession>A0A328Q6B8</accession>
<gene>
    <name evidence="1" type="ORF">CA615_00845</name>
</gene>
<dbReference type="Proteomes" id="UP000248557">
    <property type="component" value="Unassembled WGS sequence"/>
</dbReference>
<dbReference type="RefSeq" id="WP_011405784.1">
    <property type="nucleotide sequence ID" value="NZ_CATZNA010000001.1"/>
</dbReference>
<dbReference type="AlphaFoldDB" id="A0A328Q6B8"/>
<organism evidence="1 2">
    <name type="scientific">Methanosphaera stadtmanae</name>
    <dbReference type="NCBI Taxonomy" id="2317"/>
    <lineage>
        <taxon>Archaea</taxon>
        <taxon>Methanobacteriati</taxon>
        <taxon>Methanobacteriota</taxon>
        <taxon>Methanomada group</taxon>
        <taxon>Methanobacteria</taxon>
        <taxon>Methanobacteriales</taxon>
        <taxon>Methanobacteriaceae</taxon>
        <taxon>Methanosphaera</taxon>
    </lineage>
</organism>
<evidence type="ECO:0000313" key="1">
    <source>
        <dbReference type="EMBL" id="RAP03725.1"/>
    </source>
</evidence>
<protein>
    <submittedName>
        <fullName evidence="1">Uncharacterized protein</fullName>
    </submittedName>
</protein>
<dbReference type="EMBL" id="NGJK01000010">
    <property type="protein sequence ID" value="RAP03725.1"/>
    <property type="molecule type" value="Genomic_DNA"/>
</dbReference>
<comment type="caution">
    <text evidence="1">The sequence shown here is derived from an EMBL/GenBank/DDBJ whole genome shotgun (WGS) entry which is preliminary data.</text>
</comment>
<reference evidence="1 2" key="1">
    <citation type="submission" date="2017-05" db="EMBL/GenBank/DDBJ databases">
        <title>Host range expansion of the Methanosphaera genus to humans and monogastric animals involves recent and extensive reduction in genome content.</title>
        <authorList>
            <person name="Hoedt E.C."/>
            <person name="Volmer J.G."/>
            <person name="Parks D.H."/>
            <person name="Rosewarne C.P."/>
            <person name="Denman S.E."/>
            <person name="Mcsweeney C.S."/>
            <person name="O Cuiv P."/>
            <person name="Hugenholtz P."/>
            <person name="Tyson G.W."/>
            <person name="Morrison M."/>
        </authorList>
    </citation>
    <scope>NUCLEOTIDE SEQUENCE [LARGE SCALE GENOMIC DNA]</scope>
    <source>
        <strain evidence="1 2">PA5</strain>
    </source>
</reference>
<dbReference type="OMA" id="IYNPIEM"/>